<dbReference type="EC" id="5.3.1.1" evidence="7 8"/>
<feature type="binding site" evidence="7">
    <location>
        <position position="175"/>
    </location>
    <ligand>
        <name>substrate</name>
    </ligand>
</feature>
<dbReference type="InterPro" id="IPR022896">
    <property type="entry name" value="TrioseP_Isoase_bac/euk"/>
</dbReference>
<evidence type="ECO:0000256" key="3">
    <source>
        <dbReference type="ARBA" id="ARBA00022432"/>
    </source>
</evidence>
<dbReference type="InterPro" id="IPR020861">
    <property type="entry name" value="Triosephosphate_isomerase_AS"/>
</dbReference>
<dbReference type="EMBL" id="JACJKX010000015">
    <property type="protein sequence ID" value="MBM6929153.1"/>
    <property type="molecule type" value="Genomic_DNA"/>
</dbReference>
<dbReference type="HAMAP" id="MF_00147_B">
    <property type="entry name" value="TIM_B"/>
    <property type="match status" value="1"/>
</dbReference>
<evidence type="ECO:0000256" key="1">
    <source>
        <dbReference type="ARBA" id="ARBA00004939"/>
    </source>
</evidence>
<keyword evidence="6 7" id="KW-0413">Isomerase</keyword>
<dbReference type="PROSITE" id="PS51440">
    <property type="entry name" value="TIM_2"/>
    <property type="match status" value="1"/>
</dbReference>
<evidence type="ECO:0000256" key="2">
    <source>
        <dbReference type="ARBA" id="ARBA00007422"/>
    </source>
</evidence>
<keyword evidence="3 7" id="KW-0312">Gluconeogenesis</keyword>
<accession>A0ABS2GTK7</accession>
<keyword evidence="5 7" id="KW-0324">Glycolysis</keyword>
<proteinExistence type="inferred from homology"/>
<feature type="active site" description="Proton acceptor" evidence="7">
    <location>
        <position position="169"/>
    </location>
</feature>
<evidence type="ECO:0000256" key="8">
    <source>
        <dbReference type="RuleBase" id="RU363013"/>
    </source>
</evidence>
<dbReference type="CDD" id="cd00311">
    <property type="entry name" value="TIM"/>
    <property type="match status" value="1"/>
</dbReference>
<dbReference type="NCBIfam" id="TIGR00419">
    <property type="entry name" value="tim"/>
    <property type="match status" value="1"/>
</dbReference>
<comment type="pathway">
    <text evidence="7 8">Carbohydrate degradation; glycolysis; D-glyceraldehyde 3-phosphate from glycerone phosphate: step 1/1.</text>
</comment>
<dbReference type="GO" id="GO:0004807">
    <property type="term" value="F:triose-phosphate isomerase activity"/>
    <property type="evidence" value="ECO:0007669"/>
    <property type="project" value="UniProtKB-EC"/>
</dbReference>
<comment type="catalytic activity">
    <reaction evidence="7 8">
        <text>D-glyceraldehyde 3-phosphate = dihydroxyacetone phosphate</text>
        <dbReference type="Rhea" id="RHEA:18585"/>
        <dbReference type="ChEBI" id="CHEBI:57642"/>
        <dbReference type="ChEBI" id="CHEBI:59776"/>
        <dbReference type="EC" id="5.3.1.1"/>
    </reaction>
</comment>
<dbReference type="PANTHER" id="PTHR21139:SF42">
    <property type="entry name" value="TRIOSEPHOSPHATE ISOMERASE"/>
    <property type="match status" value="1"/>
</dbReference>
<keyword evidence="10" id="KW-1185">Reference proteome</keyword>
<dbReference type="SUPFAM" id="SSF51351">
    <property type="entry name" value="Triosephosphate isomerase (TIM)"/>
    <property type="match status" value="1"/>
</dbReference>
<comment type="pathway">
    <text evidence="1">Carbohydrate metabolism; erythritol degradation.</text>
</comment>
<reference evidence="9 10" key="1">
    <citation type="journal article" date="2021" name="Sci. Rep.">
        <title>The distribution of antibiotic resistance genes in chicken gut microbiota commensals.</title>
        <authorList>
            <person name="Juricova H."/>
            <person name="Matiasovicova J."/>
            <person name="Kubasova T."/>
            <person name="Cejkova D."/>
            <person name="Rychlik I."/>
        </authorList>
    </citation>
    <scope>NUCLEOTIDE SEQUENCE [LARGE SCALE GENOMIC DNA]</scope>
    <source>
        <strain evidence="9 10">An562</strain>
    </source>
</reference>
<dbReference type="RefSeq" id="WP_205050740.1">
    <property type="nucleotide sequence ID" value="NZ_JACJKX010000015.1"/>
</dbReference>
<name>A0ABS2GTK7_9BURK</name>
<evidence type="ECO:0000313" key="9">
    <source>
        <dbReference type="EMBL" id="MBM6929153.1"/>
    </source>
</evidence>
<comment type="subunit">
    <text evidence="7 8">Homodimer.</text>
</comment>
<sequence length="254" mass="26947">MTRKPFVVANWKMNGSLKANADWIETALPQMSGTRLHCDVAVCAPSVYLSQLVKGFEHSATLVGAQNCAQYTQGAYTGEVSAGMLADIGCDLVILGHSERRTLFGETDETVAEKVKLAFDNGVMPIVCVGETLQEREAGQTIEVVSRQLRAVLNKVGIMPLVAGAVAYEPVWAIGTGKSASAEDAQAVHQALRAVLAEVDEEASKRTRILYGGSVKAKNAPELFAQPDIDGALVGGASLKAEDFLAICHCADNL</sequence>
<comment type="subcellular location">
    <subcellularLocation>
        <location evidence="7 8">Cytoplasm</location>
    </subcellularLocation>
</comment>
<dbReference type="PROSITE" id="PS00171">
    <property type="entry name" value="TIM_1"/>
    <property type="match status" value="1"/>
</dbReference>
<feature type="binding site" evidence="7">
    <location>
        <begin position="10"/>
        <end position="12"/>
    </location>
    <ligand>
        <name>substrate</name>
    </ligand>
</feature>
<evidence type="ECO:0000256" key="5">
    <source>
        <dbReference type="ARBA" id="ARBA00023152"/>
    </source>
</evidence>
<dbReference type="InterPro" id="IPR035990">
    <property type="entry name" value="TIM_sf"/>
</dbReference>
<comment type="function">
    <text evidence="7">Involved in the gluconeogenesis. Catalyzes stereospecifically the conversion of dihydroxyacetone phosphate (DHAP) to D-glyceraldehyde-3-phosphate (G3P).</text>
</comment>
<comment type="caution">
    <text evidence="9">The sequence shown here is derived from an EMBL/GenBank/DDBJ whole genome shotgun (WGS) entry which is preliminary data.</text>
</comment>
<evidence type="ECO:0000256" key="6">
    <source>
        <dbReference type="ARBA" id="ARBA00023235"/>
    </source>
</evidence>
<keyword evidence="4 7" id="KW-0963">Cytoplasm</keyword>
<dbReference type="Gene3D" id="3.20.20.70">
    <property type="entry name" value="Aldolase class I"/>
    <property type="match status" value="1"/>
</dbReference>
<evidence type="ECO:0000256" key="4">
    <source>
        <dbReference type="ARBA" id="ARBA00022490"/>
    </source>
</evidence>
<evidence type="ECO:0000256" key="7">
    <source>
        <dbReference type="HAMAP-Rule" id="MF_00147"/>
    </source>
</evidence>
<feature type="binding site" evidence="7">
    <location>
        <begin position="235"/>
        <end position="236"/>
    </location>
    <ligand>
        <name>substrate</name>
    </ligand>
</feature>
<gene>
    <name evidence="7" type="primary">tpiA</name>
    <name evidence="9" type="ORF">H5985_07725</name>
</gene>
<dbReference type="PANTHER" id="PTHR21139">
    <property type="entry name" value="TRIOSEPHOSPHATE ISOMERASE"/>
    <property type="match status" value="1"/>
</dbReference>
<dbReference type="Proteomes" id="UP000777002">
    <property type="component" value="Unassembled WGS sequence"/>
</dbReference>
<protein>
    <recommendedName>
        <fullName evidence="7 8">Triosephosphate isomerase</fullName>
        <shortName evidence="7">TIM</shortName>
        <shortName evidence="7">TPI</shortName>
        <ecNumber evidence="7 8">5.3.1.1</ecNumber>
    </recommendedName>
    <alternativeName>
        <fullName evidence="7">Triose-phosphate isomerase</fullName>
    </alternativeName>
</protein>
<dbReference type="InterPro" id="IPR000652">
    <property type="entry name" value="Triosephosphate_isomerase"/>
</dbReference>
<dbReference type="InterPro" id="IPR013785">
    <property type="entry name" value="Aldolase_TIM"/>
</dbReference>
<organism evidence="9 10">
    <name type="scientific">Parasutterella secunda</name>
    <dbReference type="NCBI Taxonomy" id="626947"/>
    <lineage>
        <taxon>Bacteria</taxon>
        <taxon>Pseudomonadati</taxon>
        <taxon>Pseudomonadota</taxon>
        <taxon>Betaproteobacteria</taxon>
        <taxon>Burkholderiales</taxon>
        <taxon>Sutterellaceae</taxon>
        <taxon>Parasutterella</taxon>
    </lineage>
</organism>
<dbReference type="Pfam" id="PF00121">
    <property type="entry name" value="TIM"/>
    <property type="match status" value="1"/>
</dbReference>
<evidence type="ECO:0000313" key="10">
    <source>
        <dbReference type="Proteomes" id="UP000777002"/>
    </source>
</evidence>
<feature type="binding site" evidence="7">
    <location>
        <position position="214"/>
    </location>
    <ligand>
        <name>substrate</name>
    </ligand>
</feature>
<feature type="active site" description="Electrophile" evidence="7">
    <location>
        <position position="97"/>
    </location>
</feature>
<comment type="pathway">
    <text evidence="7 8">Carbohydrate biosynthesis; gluconeogenesis.</text>
</comment>
<comment type="similarity">
    <text evidence="2 7 8">Belongs to the triosephosphate isomerase family.</text>
</comment>